<dbReference type="InterPro" id="IPR039425">
    <property type="entry name" value="RNA_pol_sigma-70-like"/>
</dbReference>
<dbReference type="Gene3D" id="1.10.10.10">
    <property type="entry name" value="Winged helix-like DNA-binding domain superfamily/Winged helix DNA-binding domain"/>
    <property type="match status" value="1"/>
</dbReference>
<dbReference type="SUPFAM" id="SSF88946">
    <property type="entry name" value="Sigma2 domain of RNA polymerase sigma factors"/>
    <property type="match status" value="1"/>
</dbReference>
<keyword evidence="2" id="KW-0805">Transcription regulation</keyword>
<sequence>MAAEQAAEGAHGVVRWSPRARSRDHLRAMPSTGPTGGAADRFDVQTAYEEHAGAVFAFAVNSLGDRGAAEDALQEVFVRAWRAGDRYGAARGSVRTWLFAIARNVVVDAHRARARRPRPVDVAQEHDSPAAGDAQSTSLDRLVVVEALARLSDEHREVVVHVHLLGGSYAELSARTGVPAATLRTRMYYGLRALRASLRDDEDGIGGGGRG</sequence>
<evidence type="ECO:0000313" key="10">
    <source>
        <dbReference type="Proteomes" id="UP001387100"/>
    </source>
</evidence>
<organism evidence="9 10">
    <name type="scientific">Pseudokineococcus basanitobsidens</name>
    <dbReference type="NCBI Taxonomy" id="1926649"/>
    <lineage>
        <taxon>Bacteria</taxon>
        <taxon>Bacillati</taxon>
        <taxon>Actinomycetota</taxon>
        <taxon>Actinomycetes</taxon>
        <taxon>Kineosporiales</taxon>
        <taxon>Kineosporiaceae</taxon>
        <taxon>Pseudokineococcus</taxon>
    </lineage>
</organism>
<evidence type="ECO:0000313" key="9">
    <source>
        <dbReference type="EMBL" id="MEJ5943803.1"/>
    </source>
</evidence>
<comment type="similarity">
    <text evidence="1">Belongs to the sigma-70 factor family. ECF subfamily.</text>
</comment>
<evidence type="ECO:0000256" key="2">
    <source>
        <dbReference type="ARBA" id="ARBA00023015"/>
    </source>
</evidence>
<dbReference type="EMBL" id="JBBIAA010000001">
    <property type="protein sequence ID" value="MEJ5943803.1"/>
    <property type="molecule type" value="Genomic_DNA"/>
</dbReference>
<dbReference type="PANTHER" id="PTHR43133">
    <property type="entry name" value="RNA POLYMERASE ECF-TYPE SIGMA FACTO"/>
    <property type="match status" value="1"/>
</dbReference>
<accession>A0ABU8RFI8</accession>
<evidence type="ECO:0000256" key="3">
    <source>
        <dbReference type="ARBA" id="ARBA00023082"/>
    </source>
</evidence>
<dbReference type="InterPro" id="IPR036388">
    <property type="entry name" value="WH-like_DNA-bd_sf"/>
</dbReference>
<dbReference type="Gene3D" id="1.10.1740.10">
    <property type="match status" value="1"/>
</dbReference>
<keyword evidence="3" id="KW-0731">Sigma factor</keyword>
<name>A0ABU8RFI8_9ACTN</name>
<keyword evidence="4" id="KW-0238">DNA-binding</keyword>
<reference evidence="9 10" key="1">
    <citation type="journal article" date="2017" name="Int. J. Syst. Evol. Microbiol.">
        <title>Pseudokineococcus basanitobsidens sp. nov., isolated from volcanic rock.</title>
        <authorList>
            <person name="Lee D.W."/>
            <person name="Park M.Y."/>
            <person name="Kim J.J."/>
            <person name="Kim B.S."/>
        </authorList>
    </citation>
    <scope>NUCLEOTIDE SEQUENCE [LARGE SCALE GENOMIC DNA]</scope>
    <source>
        <strain evidence="9 10">DSM 103726</strain>
    </source>
</reference>
<dbReference type="Proteomes" id="UP001387100">
    <property type="component" value="Unassembled WGS sequence"/>
</dbReference>
<dbReference type="InterPro" id="IPR013249">
    <property type="entry name" value="RNA_pol_sigma70_r4_t2"/>
</dbReference>
<evidence type="ECO:0000259" key="8">
    <source>
        <dbReference type="Pfam" id="PF08281"/>
    </source>
</evidence>
<protein>
    <submittedName>
        <fullName evidence="9">Sigma-70 family RNA polymerase sigma factor</fullName>
    </submittedName>
</protein>
<dbReference type="Pfam" id="PF04542">
    <property type="entry name" value="Sigma70_r2"/>
    <property type="match status" value="1"/>
</dbReference>
<feature type="domain" description="RNA polymerase sigma factor 70 region 4 type 2" evidence="8">
    <location>
        <begin position="144"/>
        <end position="194"/>
    </location>
</feature>
<evidence type="ECO:0000259" key="7">
    <source>
        <dbReference type="Pfam" id="PF04542"/>
    </source>
</evidence>
<proteinExistence type="inferred from homology"/>
<dbReference type="PANTHER" id="PTHR43133:SF52">
    <property type="entry name" value="ECF RNA POLYMERASE SIGMA FACTOR SIGL"/>
    <property type="match status" value="1"/>
</dbReference>
<gene>
    <name evidence="9" type="ORF">WDZ17_00655</name>
</gene>
<dbReference type="CDD" id="cd06171">
    <property type="entry name" value="Sigma70_r4"/>
    <property type="match status" value="1"/>
</dbReference>
<feature type="domain" description="RNA polymerase sigma-70 region 2" evidence="7">
    <location>
        <begin position="48"/>
        <end position="116"/>
    </location>
</feature>
<evidence type="ECO:0000256" key="4">
    <source>
        <dbReference type="ARBA" id="ARBA00023125"/>
    </source>
</evidence>
<keyword evidence="5" id="KW-0804">Transcription</keyword>
<keyword evidence="10" id="KW-1185">Reference proteome</keyword>
<dbReference type="InterPro" id="IPR013325">
    <property type="entry name" value="RNA_pol_sigma_r2"/>
</dbReference>
<evidence type="ECO:0000256" key="1">
    <source>
        <dbReference type="ARBA" id="ARBA00010641"/>
    </source>
</evidence>
<dbReference type="NCBIfam" id="TIGR02937">
    <property type="entry name" value="sigma70-ECF"/>
    <property type="match status" value="1"/>
</dbReference>
<evidence type="ECO:0000256" key="6">
    <source>
        <dbReference type="SAM" id="MobiDB-lite"/>
    </source>
</evidence>
<comment type="caution">
    <text evidence="9">The sequence shown here is derived from an EMBL/GenBank/DDBJ whole genome shotgun (WGS) entry which is preliminary data.</text>
</comment>
<feature type="region of interest" description="Disordered" evidence="6">
    <location>
        <begin position="114"/>
        <end position="135"/>
    </location>
</feature>
<dbReference type="SUPFAM" id="SSF88659">
    <property type="entry name" value="Sigma3 and sigma4 domains of RNA polymerase sigma factors"/>
    <property type="match status" value="1"/>
</dbReference>
<dbReference type="InterPro" id="IPR014284">
    <property type="entry name" value="RNA_pol_sigma-70_dom"/>
</dbReference>
<dbReference type="Pfam" id="PF08281">
    <property type="entry name" value="Sigma70_r4_2"/>
    <property type="match status" value="1"/>
</dbReference>
<dbReference type="RefSeq" id="WP_339573195.1">
    <property type="nucleotide sequence ID" value="NZ_JBBIAA010000001.1"/>
</dbReference>
<dbReference type="InterPro" id="IPR007627">
    <property type="entry name" value="RNA_pol_sigma70_r2"/>
</dbReference>
<evidence type="ECO:0000256" key="5">
    <source>
        <dbReference type="ARBA" id="ARBA00023163"/>
    </source>
</evidence>
<dbReference type="InterPro" id="IPR013324">
    <property type="entry name" value="RNA_pol_sigma_r3/r4-like"/>
</dbReference>